<dbReference type="PROSITE" id="PS50157">
    <property type="entry name" value="ZINC_FINGER_C2H2_2"/>
    <property type="match status" value="1"/>
</dbReference>
<name>A0A9P4T746_CURKU</name>
<dbReference type="SMART" id="SM00355">
    <property type="entry name" value="ZnF_C2H2"/>
    <property type="match status" value="2"/>
</dbReference>
<dbReference type="AlphaFoldDB" id="A0A9P4T746"/>
<keyword evidence="1" id="KW-0479">Metal-binding</keyword>
<dbReference type="EMBL" id="SWKU01000026">
    <property type="protein sequence ID" value="KAF2996599.1"/>
    <property type="molecule type" value="Genomic_DNA"/>
</dbReference>
<accession>A0A9P4T746</accession>
<dbReference type="PROSITE" id="PS00028">
    <property type="entry name" value="ZINC_FINGER_C2H2_1"/>
    <property type="match status" value="1"/>
</dbReference>
<keyword evidence="4" id="KW-1185">Reference proteome</keyword>
<protein>
    <recommendedName>
        <fullName evidence="2">C2H2-type domain-containing protein</fullName>
    </recommendedName>
</protein>
<dbReference type="GO" id="GO:0008270">
    <property type="term" value="F:zinc ion binding"/>
    <property type="evidence" value="ECO:0007669"/>
    <property type="project" value="UniProtKB-KW"/>
</dbReference>
<sequence>MSPDRPPVELETPIETDLISPYYFSTAGASSETFAQRDCASSGYNGLVNHFHELPGDTVNPEGIAEMSTWRQTAIQDADALNVMRSENLSNDSELAYEAYIGDPRHSVAAGYAVAQPAMPAVPGFLSPQALSQKSSPASPETPGNGVSLSEYEHAVSDPMQIQGASLYQCDETRRPFSYSSTATIPGPSLYDSDASQHLSVLGLDLHSLNKALSADFTQTDVEEGQTYWSGELDSAFRPYPQQEEDLPGGNLTPEARPQVFNMIDEQDRLLSFLQMQPSLLSEITIPSYLLPRTRLSLQELQARTGTWQLGEDHVWAACDPSVSEPELEEAERESQNYALISPESGNSSMNNPGYLDTPQSEKIFTSRKMYRPAKCDHCKQQFNGQFAKGNLRRHVTQKHDPSGVRKVHRCSMCNKSFRRSDAKLLHERQMH</sequence>
<keyword evidence="1" id="KW-0863">Zinc-finger</keyword>
<reference evidence="3" key="1">
    <citation type="submission" date="2019-04" db="EMBL/GenBank/DDBJ databases">
        <title>Sequencing of skin fungus with MAO and IRED activity.</title>
        <authorList>
            <person name="Marsaioli A.J."/>
            <person name="Bonatto J.M.C."/>
            <person name="Reis Junior O."/>
        </authorList>
    </citation>
    <scope>NUCLEOTIDE SEQUENCE</scope>
    <source>
        <strain evidence="3">30M1</strain>
    </source>
</reference>
<evidence type="ECO:0000256" key="1">
    <source>
        <dbReference type="PROSITE-ProRule" id="PRU00042"/>
    </source>
</evidence>
<organism evidence="3 4">
    <name type="scientific">Curvularia kusanoi</name>
    <name type="common">Cochliobolus kusanoi</name>
    <dbReference type="NCBI Taxonomy" id="90978"/>
    <lineage>
        <taxon>Eukaryota</taxon>
        <taxon>Fungi</taxon>
        <taxon>Dikarya</taxon>
        <taxon>Ascomycota</taxon>
        <taxon>Pezizomycotina</taxon>
        <taxon>Dothideomycetes</taxon>
        <taxon>Pleosporomycetidae</taxon>
        <taxon>Pleosporales</taxon>
        <taxon>Pleosporineae</taxon>
        <taxon>Pleosporaceae</taxon>
        <taxon>Curvularia</taxon>
    </lineage>
</organism>
<evidence type="ECO:0000259" key="2">
    <source>
        <dbReference type="PROSITE" id="PS50157"/>
    </source>
</evidence>
<dbReference type="InterPro" id="IPR013087">
    <property type="entry name" value="Znf_C2H2_type"/>
</dbReference>
<dbReference type="OrthoDB" id="3940153at2759"/>
<dbReference type="Proteomes" id="UP000801428">
    <property type="component" value="Unassembled WGS sequence"/>
</dbReference>
<feature type="domain" description="C2H2-type" evidence="2">
    <location>
        <begin position="409"/>
        <end position="432"/>
    </location>
</feature>
<comment type="caution">
    <text evidence="3">The sequence shown here is derived from an EMBL/GenBank/DDBJ whole genome shotgun (WGS) entry which is preliminary data.</text>
</comment>
<evidence type="ECO:0000313" key="4">
    <source>
        <dbReference type="Proteomes" id="UP000801428"/>
    </source>
</evidence>
<proteinExistence type="predicted"/>
<evidence type="ECO:0000313" key="3">
    <source>
        <dbReference type="EMBL" id="KAF2996599.1"/>
    </source>
</evidence>
<gene>
    <name evidence="3" type="ORF">E8E13_000543</name>
</gene>
<keyword evidence="1" id="KW-0862">Zinc</keyword>
<dbReference type="Gene3D" id="3.30.160.60">
    <property type="entry name" value="Classic Zinc Finger"/>
    <property type="match status" value="1"/>
</dbReference>